<evidence type="ECO:0000256" key="15">
    <source>
        <dbReference type="HAMAP-Rule" id="MF_00283"/>
    </source>
</evidence>
<feature type="domain" description="TRNA-binding" evidence="17">
    <location>
        <begin position="39"/>
        <end position="151"/>
    </location>
</feature>
<dbReference type="InterPro" id="IPR033714">
    <property type="entry name" value="tRNA_bind_bactPheRS"/>
</dbReference>
<evidence type="ECO:0000256" key="11">
    <source>
        <dbReference type="ARBA" id="ARBA00022884"/>
    </source>
</evidence>
<evidence type="ECO:0000259" key="18">
    <source>
        <dbReference type="PROSITE" id="PS51447"/>
    </source>
</evidence>
<evidence type="ECO:0000259" key="19">
    <source>
        <dbReference type="PROSITE" id="PS51483"/>
    </source>
</evidence>
<dbReference type="Gene3D" id="3.30.930.10">
    <property type="entry name" value="Bira Bifunctional Protein, Domain 2"/>
    <property type="match status" value="1"/>
</dbReference>
<dbReference type="RefSeq" id="WP_014888962.1">
    <property type="nucleotide sequence ID" value="NC_018420.1"/>
</dbReference>
<dbReference type="NCBIfam" id="NF045760">
    <property type="entry name" value="YtpR"/>
    <property type="match status" value="1"/>
</dbReference>
<dbReference type="GO" id="GO:0000287">
    <property type="term" value="F:magnesium ion binding"/>
    <property type="evidence" value="ECO:0007669"/>
    <property type="project" value="UniProtKB-UniRule"/>
</dbReference>
<evidence type="ECO:0000313" key="21">
    <source>
        <dbReference type="Proteomes" id="UP000003937"/>
    </source>
</evidence>
<evidence type="ECO:0000256" key="10">
    <source>
        <dbReference type="ARBA" id="ARBA00022842"/>
    </source>
</evidence>
<evidence type="ECO:0000313" key="20">
    <source>
        <dbReference type="EMBL" id="AFP85665.1"/>
    </source>
</evidence>
<evidence type="ECO:0000256" key="13">
    <source>
        <dbReference type="ARBA" id="ARBA00023146"/>
    </source>
</evidence>
<keyword evidence="9 15" id="KW-0067">ATP-binding</keyword>
<dbReference type="HAMAP" id="MF_00283">
    <property type="entry name" value="Phe_tRNA_synth_beta1"/>
    <property type="match status" value="1"/>
</dbReference>
<dbReference type="SMART" id="SM00873">
    <property type="entry name" value="B3_4"/>
    <property type="match status" value="1"/>
</dbReference>
<dbReference type="InterPro" id="IPR045864">
    <property type="entry name" value="aa-tRNA-synth_II/BPL/LPL"/>
</dbReference>
<dbReference type="GO" id="GO:0000049">
    <property type="term" value="F:tRNA binding"/>
    <property type="evidence" value="ECO:0007669"/>
    <property type="project" value="UniProtKB-UniRule"/>
</dbReference>
<keyword evidence="12 15" id="KW-0648">Protein biosynthesis</keyword>
<evidence type="ECO:0000256" key="8">
    <source>
        <dbReference type="ARBA" id="ARBA00022741"/>
    </source>
</evidence>
<evidence type="ECO:0000256" key="4">
    <source>
        <dbReference type="ARBA" id="ARBA00022490"/>
    </source>
</evidence>
<dbReference type="InterPro" id="IPR012340">
    <property type="entry name" value="NA-bd_OB-fold"/>
</dbReference>
<dbReference type="FunFam" id="2.40.50.140:FF:000045">
    <property type="entry name" value="Phenylalanine--tRNA ligase beta subunit"/>
    <property type="match status" value="1"/>
</dbReference>
<dbReference type="Pfam" id="PF17759">
    <property type="entry name" value="tRNA_synthFbeta"/>
    <property type="match status" value="1"/>
</dbReference>
<gene>
    <name evidence="15" type="primary">pheT</name>
    <name evidence="20" type="ORF">A35E_00369</name>
</gene>
<dbReference type="FunFam" id="3.30.930.10:FF:000022">
    <property type="entry name" value="Phenylalanine--tRNA ligase beta subunit"/>
    <property type="match status" value="1"/>
</dbReference>
<evidence type="ECO:0000256" key="16">
    <source>
        <dbReference type="PROSITE-ProRule" id="PRU00209"/>
    </source>
</evidence>
<evidence type="ECO:0000256" key="6">
    <source>
        <dbReference type="ARBA" id="ARBA00022598"/>
    </source>
</evidence>
<sequence length="799" mass="89816">MKVSERWLREWINPDINSEELVDQITMLGLEVESVEPVSGYFSNVVIGRIVGCQQHPTADKLRITKVDIGKKNLLNIVCGAKNCCLYLHVAVAIPGAILPGNVKIKSTIIRGELSEGMLCSFSELGINYNHHPNNVIIELPDAAPIGQDIHTYLQLNDKSININVTPNRADCLGLLGIARDVASYNHLPIQMPTIKMIPPEVIDTLPIQVDAIKACPQYLSRIIKNIDIHVKTPLWMQEKLRRCGIFIVDVITDIMNYVLLELGQPFHVFDLAHVEQRIVVRHAKDGETMKLLDGKELKLLPDTLVITDYSQVISIAGIFSGSAATISENTIDIILECAFFNPSAIIGYARHYGLHTYSSQRYERGVDPTLQPHAMERVTDLLISICGGQPGPVINITSLSTYPQLTNITLRRATLDRLIGHVISDEDVIKILKHLGCQVSYVSEGWQIIGPSWRFDLSIEEDLIEEIARIYGYEAIPIIKVNTEQLNSKNKCDNVLPMARVKTLLVDRDYQEAITYSFVDPKIQSLLHFQQKQLIVANPISQDMSAMRLSLWTGLIGALLYNQNRQQHRIRLFETGFCFIPDDAEDFGIRQDLMVGAVISGSRFNNHWDQPHQNLDFYDAKGDLEAILDLTCKVDDIDFKITKHSALHPGQSAEIYLNNESIGFIGVIHPELEKRLNLNNPTIVFELIWKKLTTYKLTMANKISRFPANRRDISLLVPDDVTAAAIIKECKKIIKNQLVNINIFDVYRGPGVQVGFKSVGVSLILQDITRTLKEKEISSIVTKCISILKQRFAASLRS</sequence>
<dbReference type="FunFam" id="3.30.56.10:FF:000002">
    <property type="entry name" value="Phenylalanine--tRNA ligase beta subunit"/>
    <property type="match status" value="1"/>
</dbReference>
<dbReference type="CDD" id="cd00769">
    <property type="entry name" value="PheRS_beta_core"/>
    <property type="match status" value="1"/>
</dbReference>
<dbReference type="Gene3D" id="2.40.50.140">
    <property type="entry name" value="Nucleic acid-binding proteins"/>
    <property type="match status" value="1"/>
</dbReference>
<dbReference type="InterPro" id="IPR009061">
    <property type="entry name" value="DNA-bd_dom_put_sf"/>
</dbReference>
<dbReference type="InterPro" id="IPR005121">
    <property type="entry name" value="Fdx_antiC-bd"/>
</dbReference>
<dbReference type="PATRIC" id="fig|134287.3.peg.348"/>
<comment type="cofactor">
    <cofactor evidence="15">
        <name>Mg(2+)</name>
        <dbReference type="ChEBI" id="CHEBI:18420"/>
    </cofactor>
    <text evidence="15">Binds 2 magnesium ions per tetramer.</text>
</comment>
<comment type="subunit">
    <text evidence="3 15">Tetramer of two alpha and two beta subunits.</text>
</comment>
<evidence type="ECO:0000256" key="14">
    <source>
        <dbReference type="ARBA" id="ARBA00049255"/>
    </source>
</evidence>
<dbReference type="Pfam" id="PF03484">
    <property type="entry name" value="B5"/>
    <property type="match status" value="1"/>
</dbReference>
<feature type="binding site" evidence="15">
    <location>
        <position position="466"/>
    </location>
    <ligand>
        <name>Mg(2+)</name>
        <dbReference type="ChEBI" id="CHEBI:18420"/>
        <note>shared with alpha subunit</note>
    </ligand>
</feature>
<dbReference type="Proteomes" id="UP000003937">
    <property type="component" value="Chromosome"/>
</dbReference>
<keyword evidence="21" id="KW-1185">Reference proteome</keyword>
<dbReference type="AlphaFoldDB" id="J3TYZ4"/>
<feature type="binding site" evidence="15">
    <location>
        <position position="467"/>
    </location>
    <ligand>
        <name>Mg(2+)</name>
        <dbReference type="ChEBI" id="CHEBI:18420"/>
        <note>shared with alpha subunit</note>
    </ligand>
</feature>
<keyword evidence="4 15" id="KW-0963">Cytoplasm</keyword>
<dbReference type="PROSITE" id="PS51483">
    <property type="entry name" value="B5"/>
    <property type="match status" value="1"/>
</dbReference>
<keyword evidence="5 16" id="KW-0820">tRNA-binding</keyword>
<dbReference type="InterPro" id="IPR005146">
    <property type="entry name" value="B3/B4_tRNA-bd"/>
</dbReference>
<keyword evidence="11 16" id="KW-0694">RNA-binding</keyword>
<dbReference type="SUPFAM" id="SSF55681">
    <property type="entry name" value="Class II aaRS and biotin synthetases"/>
    <property type="match status" value="1"/>
</dbReference>
<dbReference type="SUPFAM" id="SSF50249">
    <property type="entry name" value="Nucleic acid-binding proteins"/>
    <property type="match status" value="1"/>
</dbReference>
<dbReference type="GO" id="GO:0005524">
    <property type="term" value="F:ATP binding"/>
    <property type="evidence" value="ECO:0007669"/>
    <property type="project" value="UniProtKB-UniRule"/>
</dbReference>
<dbReference type="Pfam" id="PF03147">
    <property type="entry name" value="FDX-ACB"/>
    <property type="match status" value="1"/>
</dbReference>
<dbReference type="NCBIfam" id="TIGR00472">
    <property type="entry name" value="pheT_bact"/>
    <property type="match status" value="1"/>
</dbReference>
<dbReference type="Gene3D" id="3.30.56.10">
    <property type="match status" value="2"/>
</dbReference>
<dbReference type="CDD" id="cd02796">
    <property type="entry name" value="tRNA_bind_bactPheRS"/>
    <property type="match status" value="1"/>
</dbReference>
<dbReference type="SUPFAM" id="SSF46955">
    <property type="entry name" value="Putative DNA-binding domain"/>
    <property type="match status" value="1"/>
</dbReference>
<keyword evidence="6 15" id="KW-0436">Ligase</keyword>
<dbReference type="PROSITE" id="PS50886">
    <property type="entry name" value="TRBD"/>
    <property type="match status" value="1"/>
</dbReference>
<dbReference type="FunFam" id="3.30.70.380:FF:000001">
    <property type="entry name" value="Phenylalanine--tRNA ligase beta subunit"/>
    <property type="match status" value="1"/>
</dbReference>
<dbReference type="SMART" id="SM00874">
    <property type="entry name" value="B5"/>
    <property type="match status" value="1"/>
</dbReference>
<dbReference type="InterPro" id="IPR020825">
    <property type="entry name" value="Phe-tRNA_synthase-like_B3/B4"/>
</dbReference>
<organism evidence="20 21">
    <name type="scientific">secondary endosymbiont of Heteropsylla cubana</name>
    <dbReference type="NCBI Taxonomy" id="134287"/>
    <lineage>
        <taxon>Bacteria</taxon>
        <taxon>Pseudomonadati</taxon>
        <taxon>Pseudomonadota</taxon>
        <taxon>Gammaproteobacteria</taxon>
        <taxon>Enterobacterales</taxon>
        <taxon>Enterobacteriaceae</taxon>
        <taxon>aphid secondary symbionts</taxon>
    </lineage>
</organism>
<evidence type="ECO:0000256" key="12">
    <source>
        <dbReference type="ARBA" id="ARBA00022917"/>
    </source>
</evidence>
<evidence type="ECO:0000256" key="7">
    <source>
        <dbReference type="ARBA" id="ARBA00022723"/>
    </source>
</evidence>
<dbReference type="GO" id="GO:0004826">
    <property type="term" value="F:phenylalanine-tRNA ligase activity"/>
    <property type="evidence" value="ECO:0007669"/>
    <property type="project" value="UniProtKB-UniRule"/>
</dbReference>
<comment type="subcellular location">
    <subcellularLocation>
        <location evidence="1 15">Cytoplasm</location>
    </subcellularLocation>
</comment>
<feature type="domain" description="FDX-ACB" evidence="18">
    <location>
        <begin position="705"/>
        <end position="798"/>
    </location>
</feature>
<keyword evidence="7 15" id="KW-0479">Metal-binding</keyword>
<dbReference type="HOGENOM" id="CLU_016891_0_0_6"/>
<dbReference type="GO" id="GO:0006432">
    <property type="term" value="P:phenylalanyl-tRNA aminoacylation"/>
    <property type="evidence" value="ECO:0007669"/>
    <property type="project" value="UniProtKB-UniRule"/>
</dbReference>
<protein>
    <recommendedName>
        <fullName evidence="15">Phenylalanine--tRNA ligase beta subunit</fullName>
        <ecNumber evidence="15">6.1.1.20</ecNumber>
    </recommendedName>
    <alternativeName>
        <fullName evidence="15">Phenylalanyl-tRNA synthetase beta subunit</fullName>
        <shortName evidence="15">PheRS</shortName>
    </alternativeName>
</protein>
<reference evidence="20 21" key="1">
    <citation type="journal article" date="2012" name="Mol. Biol. Evol.">
        <title>Genome reduction and co-evolution between the primary and secondary bacterial symbionts of psyllids.</title>
        <authorList>
            <person name="Sloan D.B."/>
            <person name="Moran N.A."/>
        </authorList>
    </citation>
    <scope>NUCLEOTIDE SEQUENCE [LARGE SCALE GENOMIC DNA]</scope>
    <source>
        <strain evidence="20">Hcub_S</strain>
    </source>
</reference>
<evidence type="ECO:0000256" key="5">
    <source>
        <dbReference type="ARBA" id="ARBA00022555"/>
    </source>
</evidence>
<keyword evidence="8 15" id="KW-0547">Nucleotide-binding</keyword>
<dbReference type="STRING" id="134287.A35E_00369"/>
<feature type="binding site" evidence="15">
    <location>
        <position position="463"/>
    </location>
    <ligand>
        <name>Mg(2+)</name>
        <dbReference type="ChEBI" id="CHEBI:18420"/>
        <note>shared with alpha subunit</note>
    </ligand>
</feature>
<dbReference type="SUPFAM" id="SSF54991">
    <property type="entry name" value="Anticodon-binding domain of PheRS"/>
    <property type="match status" value="1"/>
</dbReference>
<dbReference type="EC" id="6.1.1.20" evidence="15"/>
<dbReference type="InterPro" id="IPR002547">
    <property type="entry name" value="tRNA-bd_dom"/>
</dbReference>
<evidence type="ECO:0000256" key="2">
    <source>
        <dbReference type="ARBA" id="ARBA00008653"/>
    </source>
</evidence>
<dbReference type="InterPro" id="IPR004532">
    <property type="entry name" value="Phe-tRNA-ligase_IIc_bsu_bact"/>
</dbReference>
<dbReference type="PANTHER" id="PTHR10947:SF0">
    <property type="entry name" value="PHENYLALANINE--TRNA LIGASE BETA SUBUNIT"/>
    <property type="match status" value="1"/>
</dbReference>
<proteinExistence type="inferred from homology"/>
<evidence type="ECO:0000256" key="1">
    <source>
        <dbReference type="ARBA" id="ARBA00004496"/>
    </source>
</evidence>
<name>J3TYZ4_9ENTR</name>
<keyword evidence="10 15" id="KW-0460">Magnesium</keyword>
<evidence type="ECO:0000259" key="17">
    <source>
        <dbReference type="PROSITE" id="PS50886"/>
    </source>
</evidence>
<accession>J3TYZ4</accession>
<dbReference type="GO" id="GO:0009328">
    <property type="term" value="C:phenylalanine-tRNA ligase complex"/>
    <property type="evidence" value="ECO:0007669"/>
    <property type="project" value="TreeGrafter"/>
</dbReference>
<dbReference type="Pfam" id="PF01588">
    <property type="entry name" value="tRNA_bind"/>
    <property type="match status" value="1"/>
</dbReference>
<dbReference type="EMBL" id="CP003547">
    <property type="protein sequence ID" value="AFP85665.1"/>
    <property type="molecule type" value="Genomic_DNA"/>
</dbReference>
<dbReference type="PANTHER" id="PTHR10947">
    <property type="entry name" value="PHENYLALANYL-TRNA SYNTHETASE BETA CHAIN AND LEUCINE-RICH REPEAT-CONTAINING PROTEIN 47"/>
    <property type="match status" value="1"/>
</dbReference>
<evidence type="ECO:0000256" key="3">
    <source>
        <dbReference type="ARBA" id="ARBA00011209"/>
    </source>
</evidence>
<feature type="domain" description="B5" evidence="19">
    <location>
        <begin position="404"/>
        <end position="479"/>
    </location>
</feature>
<dbReference type="Gene3D" id="3.30.70.380">
    <property type="entry name" value="Ferrodoxin-fold anticodon-binding domain"/>
    <property type="match status" value="1"/>
</dbReference>
<dbReference type="Pfam" id="PF03483">
    <property type="entry name" value="B3_4"/>
    <property type="match status" value="1"/>
</dbReference>
<dbReference type="InterPro" id="IPR041616">
    <property type="entry name" value="PheRS_beta_core"/>
</dbReference>
<dbReference type="InterPro" id="IPR045060">
    <property type="entry name" value="Phe-tRNA-ligase_IIc_bsu"/>
</dbReference>
<keyword evidence="13 15" id="KW-0030">Aminoacyl-tRNA synthetase</keyword>
<dbReference type="OrthoDB" id="9805455at2"/>
<dbReference type="PROSITE" id="PS51447">
    <property type="entry name" value="FDX_ACB"/>
    <property type="match status" value="1"/>
</dbReference>
<feature type="binding site" evidence="15">
    <location>
        <position position="457"/>
    </location>
    <ligand>
        <name>Mg(2+)</name>
        <dbReference type="ChEBI" id="CHEBI:18420"/>
        <note>shared with alpha subunit</note>
    </ligand>
</feature>
<comment type="similarity">
    <text evidence="2 15">Belongs to the phenylalanyl-tRNA synthetase beta subunit family. Type 1 subfamily.</text>
</comment>
<evidence type="ECO:0000256" key="9">
    <source>
        <dbReference type="ARBA" id="ARBA00022840"/>
    </source>
</evidence>
<dbReference type="Gene3D" id="3.50.40.10">
    <property type="entry name" value="Phenylalanyl-trna Synthetase, Chain B, domain 3"/>
    <property type="match status" value="1"/>
</dbReference>
<dbReference type="InterPro" id="IPR005147">
    <property type="entry name" value="tRNA_synthase_B5-dom"/>
</dbReference>
<dbReference type="SMART" id="SM00896">
    <property type="entry name" value="FDX-ACB"/>
    <property type="match status" value="1"/>
</dbReference>
<dbReference type="SUPFAM" id="SSF56037">
    <property type="entry name" value="PheT/TilS domain"/>
    <property type="match status" value="1"/>
</dbReference>
<comment type="catalytic activity">
    <reaction evidence="14 15">
        <text>tRNA(Phe) + L-phenylalanine + ATP = L-phenylalanyl-tRNA(Phe) + AMP + diphosphate + H(+)</text>
        <dbReference type="Rhea" id="RHEA:19413"/>
        <dbReference type="Rhea" id="RHEA-COMP:9668"/>
        <dbReference type="Rhea" id="RHEA-COMP:9699"/>
        <dbReference type="ChEBI" id="CHEBI:15378"/>
        <dbReference type="ChEBI" id="CHEBI:30616"/>
        <dbReference type="ChEBI" id="CHEBI:33019"/>
        <dbReference type="ChEBI" id="CHEBI:58095"/>
        <dbReference type="ChEBI" id="CHEBI:78442"/>
        <dbReference type="ChEBI" id="CHEBI:78531"/>
        <dbReference type="ChEBI" id="CHEBI:456215"/>
        <dbReference type="EC" id="6.1.1.20"/>
    </reaction>
</comment>
<dbReference type="InterPro" id="IPR036690">
    <property type="entry name" value="Fdx_antiC-bd_sf"/>
</dbReference>
<dbReference type="KEGG" id="sehc:A35E_00369"/>